<protein>
    <submittedName>
        <fullName evidence="1">Uncharacterized protein</fullName>
    </submittedName>
</protein>
<proteinExistence type="predicted"/>
<sequence>MNSFYRAMIVFAITVFVKNPTAGKLLLCEKVFGKVKDSNGIQNYDRNNFMCHVKKVSNAGNDDLR</sequence>
<accession>A0A5K7YXH6</accession>
<organism evidence="1 2">
    <name type="scientific">Desulfosarcina widdelii</name>
    <dbReference type="NCBI Taxonomy" id="947919"/>
    <lineage>
        <taxon>Bacteria</taxon>
        <taxon>Pseudomonadati</taxon>
        <taxon>Thermodesulfobacteriota</taxon>
        <taxon>Desulfobacteria</taxon>
        <taxon>Desulfobacterales</taxon>
        <taxon>Desulfosarcinaceae</taxon>
        <taxon>Desulfosarcina</taxon>
    </lineage>
</organism>
<dbReference type="AlphaFoldDB" id="A0A5K7YXH6"/>
<evidence type="ECO:0000313" key="1">
    <source>
        <dbReference type="EMBL" id="BBO73105.1"/>
    </source>
</evidence>
<name>A0A5K7YXH6_9BACT</name>
<dbReference type="KEGG" id="dwd:DSCW_05220"/>
<dbReference type="EMBL" id="AP021875">
    <property type="protein sequence ID" value="BBO73105.1"/>
    <property type="molecule type" value="Genomic_DNA"/>
</dbReference>
<dbReference type="Proteomes" id="UP000427769">
    <property type="component" value="Chromosome"/>
</dbReference>
<evidence type="ECO:0000313" key="2">
    <source>
        <dbReference type="Proteomes" id="UP000427769"/>
    </source>
</evidence>
<keyword evidence="2" id="KW-1185">Reference proteome</keyword>
<gene>
    <name evidence="1" type="ORF">DSCW_05220</name>
</gene>
<reference evidence="1 2" key="1">
    <citation type="submission" date="2019-11" db="EMBL/GenBank/DDBJ databases">
        <title>Comparative genomics of hydrocarbon-degrading Desulfosarcina strains.</title>
        <authorList>
            <person name="Watanabe M."/>
            <person name="Kojima H."/>
            <person name="Fukui M."/>
        </authorList>
    </citation>
    <scope>NUCLEOTIDE SEQUENCE [LARGE SCALE GENOMIC DNA]</scope>
    <source>
        <strain evidence="1 2">PP31</strain>
    </source>
</reference>